<dbReference type="Proteomes" id="UP000291084">
    <property type="component" value="Chromosome 9"/>
</dbReference>
<reference evidence="1 2" key="1">
    <citation type="journal article" date="2015" name="Sci. Rep.">
        <title>The power of single molecule real-time sequencing technology in the de novo assembly of a eukaryotic genome.</title>
        <authorList>
            <person name="Sakai H."/>
            <person name="Naito K."/>
            <person name="Ogiso-Tanaka E."/>
            <person name="Takahashi Y."/>
            <person name="Iseki K."/>
            <person name="Muto C."/>
            <person name="Satou K."/>
            <person name="Teruya K."/>
            <person name="Shiroma A."/>
            <person name="Shimoji M."/>
            <person name="Hirano T."/>
            <person name="Itoh T."/>
            <person name="Kaga A."/>
            <person name="Tomooka N."/>
        </authorList>
    </citation>
    <scope>NUCLEOTIDE SEQUENCE [LARGE SCALE GENOMIC DNA]</scope>
    <source>
        <strain evidence="2">cv. Shumari</strain>
    </source>
</reference>
<dbReference type="AlphaFoldDB" id="A0A0S3SZA7"/>
<accession>A0A0S3SZA7</accession>
<evidence type="ECO:0000313" key="1">
    <source>
        <dbReference type="EMBL" id="BAT98035.1"/>
    </source>
</evidence>
<name>A0A0S3SZA7_PHAAN</name>
<protein>
    <recommendedName>
        <fullName evidence="3">FBD domain-containing protein</fullName>
    </recommendedName>
</protein>
<dbReference type="EMBL" id="AP015042">
    <property type="protein sequence ID" value="BAT98035.1"/>
    <property type="molecule type" value="Genomic_DNA"/>
</dbReference>
<sequence>MVQLKTMKVINCPKVKEIVSNELSEEGTEMKIVFSKLITIELVKLVNLATFCSYKDCEFEFPSLEILIVRECLKMEKFSE</sequence>
<keyword evidence="2" id="KW-1185">Reference proteome</keyword>
<feature type="non-terminal residue" evidence="1">
    <location>
        <position position="80"/>
    </location>
</feature>
<organism evidence="1 2">
    <name type="scientific">Vigna angularis var. angularis</name>
    <dbReference type="NCBI Taxonomy" id="157739"/>
    <lineage>
        <taxon>Eukaryota</taxon>
        <taxon>Viridiplantae</taxon>
        <taxon>Streptophyta</taxon>
        <taxon>Embryophyta</taxon>
        <taxon>Tracheophyta</taxon>
        <taxon>Spermatophyta</taxon>
        <taxon>Magnoliopsida</taxon>
        <taxon>eudicotyledons</taxon>
        <taxon>Gunneridae</taxon>
        <taxon>Pentapetalae</taxon>
        <taxon>rosids</taxon>
        <taxon>fabids</taxon>
        <taxon>Fabales</taxon>
        <taxon>Fabaceae</taxon>
        <taxon>Papilionoideae</taxon>
        <taxon>50 kb inversion clade</taxon>
        <taxon>NPAAA clade</taxon>
        <taxon>indigoferoid/millettioid clade</taxon>
        <taxon>Phaseoleae</taxon>
        <taxon>Vigna</taxon>
    </lineage>
</organism>
<evidence type="ECO:0008006" key="3">
    <source>
        <dbReference type="Google" id="ProtNLM"/>
    </source>
</evidence>
<gene>
    <name evidence="1" type="primary">Vigan.09G164100</name>
    <name evidence="1" type="ORF">VIGAN_09164100</name>
</gene>
<proteinExistence type="predicted"/>
<evidence type="ECO:0000313" key="2">
    <source>
        <dbReference type="Proteomes" id="UP000291084"/>
    </source>
</evidence>